<dbReference type="AlphaFoldDB" id="G0QS67"/>
<dbReference type="GO" id="GO:0005840">
    <property type="term" value="C:ribosome"/>
    <property type="evidence" value="ECO:0007669"/>
    <property type="project" value="UniProtKB-KW"/>
</dbReference>
<dbReference type="FunFam" id="3.30.70.330:FF:000532">
    <property type="entry name" value="50S ribosomal protein L23"/>
    <property type="match status" value="1"/>
</dbReference>
<name>G0QS67_ICHMU</name>
<sequence length="208" mass="23449">MQAENAHEDVIKLDVLVKLQNLIKTLEFKYGDVKNIQKKKKRKLAKDTKPTTKEQPKTVSKQGAPAAVSKATKVAKAAKKGTSVSSHKTHTRARFYRPKTLQLPRAPKYQRTVRAHLKLSNHLENHAVVKHPLTTEKAMKKMEDENTMVFLVHNRATKPQIKKAFEKLHNVKVRSINTLNTVKGSKKAYIRLSADCDSLSLASKIGII</sequence>
<reference evidence="9 10" key="1">
    <citation type="submission" date="2011-07" db="EMBL/GenBank/DDBJ databases">
        <authorList>
            <person name="Coyne R."/>
            <person name="Brami D."/>
            <person name="Johnson J."/>
            <person name="Hostetler J."/>
            <person name="Hannick L."/>
            <person name="Clark T."/>
            <person name="Cassidy-Hanley D."/>
            <person name="Inman J."/>
        </authorList>
    </citation>
    <scope>NUCLEOTIDE SEQUENCE [LARGE SCALE GENOMIC DNA]</scope>
    <source>
        <strain evidence="9 10">G5</strain>
    </source>
</reference>
<dbReference type="Pfam" id="PF00276">
    <property type="entry name" value="Ribosomal_L23"/>
    <property type="match status" value="1"/>
</dbReference>
<evidence type="ECO:0000313" key="10">
    <source>
        <dbReference type="Proteomes" id="UP000008983"/>
    </source>
</evidence>
<dbReference type="RefSeq" id="XP_004035418.1">
    <property type="nucleotide sequence ID" value="XM_004035370.1"/>
</dbReference>
<protein>
    <recommendedName>
        <fullName evidence="8">Large ribosomal subunit protein uL23 N-terminal domain-containing protein</fullName>
    </recommendedName>
</protein>
<feature type="compositionally biased region" description="Basic and acidic residues" evidence="7">
    <location>
        <begin position="45"/>
        <end position="56"/>
    </location>
</feature>
<dbReference type="PANTHER" id="PTHR11620">
    <property type="entry name" value="60S RIBOSOMAL PROTEIN L23A"/>
    <property type="match status" value="1"/>
</dbReference>
<feature type="domain" description="Large ribosomal subunit protein uL23 N-terminal" evidence="8">
    <location>
        <begin position="67"/>
        <end position="111"/>
    </location>
</feature>
<dbReference type="GO" id="GO:0003735">
    <property type="term" value="F:structural constituent of ribosome"/>
    <property type="evidence" value="ECO:0007669"/>
    <property type="project" value="InterPro"/>
</dbReference>
<accession>G0QS67</accession>
<dbReference type="OrthoDB" id="1267328at2759"/>
<dbReference type="InterPro" id="IPR012677">
    <property type="entry name" value="Nucleotide-bd_a/b_plait_sf"/>
</dbReference>
<feature type="region of interest" description="Disordered" evidence="7">
    <location>
        <begin position="38"/>
        <end position="90"/>
    </location>
</feature>
<dbReference type="InterPro" id="IPR005633">
    <property type="entry name" value="Ribosomal_uL23_N"/>
</dbReference>
<feature type="compositionally biased region" description="Low complexity" evidence="7">
    <location>
        <begin position="66"/>
        <end position="86"/>
    </location>
</feature>
<dbReference type="InterPro" id="IPR001014">
    <property type="entry name" value="Ribosomal_uL23_CS"/>
</dbReference>
<dbReference type="PROSITE" id="PS00050">
    <property type="entry name" value="RIBOSOMAL_L23"/>
    <property type="match status" value="1"/>
</dbReference>
<dbReference type="GO" id="GO:1990904">
    <property type="term" value="C:ribonucleoprotein complex"/>
    <property type="evidence" value="ECO:0007669"/>
    <property type="project" value="UniProtKB-KW"/>
</dbReference>
<keyword evidence="10" id="KW-1185">Reference proteome</keyword>
<dbReference type="STRING" id="857967.G0QS67"/>
<dbReference type="InterPro" id="IPR013025">
    <property type="entry name" value="Ribosomal_uL23-like"/>
</dbReference>
<gene>
    <name evidence="9" type="ORF">IMG5_099600</name>
</gene>
<dbReference type="HAMAP" id="MF_01369_A">
    <property type="entry name" value="Ribosomal_uL23_A"/>
    <property type="match status" value="1"/>
</dbReference>
<dbReference type="SUPFAM" id="SSF54189">
    <property type="entry name" value="Ribosomal proteins S24e, L23 and L15e"/>
    <property type="match status" value="1"/>
</dbReference>
<evidence type="ECO:0000256" key="1">
    <source>
        <dbReference type="ARBA" id="ARBA00006700"/>
    </source>
</evidence>
<organism evidence="9 10">
    <name type="scientific">Ichthyophthirius multifiliis</name>
    <name type="common">White spot disease agent</name>
    <name type="synonym">Ich</name>
    <dbReference type="NCBI Taxonomy" id="5932"/>
    <lineage>
        <taxon>Eukaryota</taxon>
        <taxon>Sar</taxon>
        <taxon>Alveolata</taxon>
        <taxon>Ciliophora</taxon>
        <taxon>Intramacronucleata</taxon>
        <taxon>Oligohymenophorea</taxon>
        <taxon>Hymenostomatida</taxon>
        <taxon>Ophryoglenina</taxon>
        <taxon>Ichthyophthirius</taxon>
    </lineage>
</organism>
<dbReference type="GO" id="GO:0019843">
    <property type="term" value="F:rRNA binding"/>
    <property type="evidence" value="ECO:0007669"/>
    <property type="project" value="UniProtKB-KW"/>
</dbReference>
<dbReference type="Pfam" id="PF03939">
    <property type="entry name" value="Ribosomal_L23eN"/>
    <property type="match status" value="1"/>
</dbReference>
<evidence type="ECO:0000259" key="8">
    <source>
        <dbReference type="Pfam" id="PF03939"/>
    </source>
</evidence>
<evidence type="ECO:0000313" key="9">
    <source>
        <dbReference type="EMBL" id="EGR31932.1"/>
    </source>
</evidence>
<evidence type="ECO:0000256" key="7">
    <source>
        <dbReference type="SAM" id="MobiDB-lite"/>
    </source>
</evidence>
<evidence type="ECO:0000256" key="4">
    <source>
        <dbReference type="ARBA" id="ARBA00022980"/>
    </source>
</evidence>
<keyword evidence="3" id="KW-0694">RNA-binding</keyword>
<evidence type="ECO:0000256" key="5">
    <source>
        <dbReference type="ARBA" id="ARBA00023274"/>
    </source>
</evidence>
<comment type="similarity">
    <text evidence="1 6">Belongs to the universal ribosomal protein uL23 family.</text>
</comment>
<evidence type="ECO:0000256" key="6">
    <source>
        <dbReference type="RuleBase" id="RU003934"/>
    </source>
</evidence>
<evidence type="ECO:0000256" key="3">
    <source>
        <dbReference type="ARBA" id="ARBA00022884"/>
    </source>
</evidence>
<dbReference type="InParanoid" id="G0QS67"/>
<proteinExistence type="inferred from homology"/>
<dbReference type="NCBIfam" id="NF011118">
    <property type="entry name" value="PRK14548.1"/>
    <property type="match status" value="1"/>
</dbReference>
<dbReference type="Proteomes" id="UP000008983">
    <property type="component" value="Unassembled WGS sequence"/>
</dbReference>
<dbReference type="GO" id="GO:0006412">
    <property type="term" value="P:translation"/>
    <property type="evidence" value="ECO:0007669"/>
    <property type="project" value="InterPro"/>
</dbReference>
<dbReference type="GeneID" id="14908104"/>
<dbReference type="Gene3D" id="3.30.70.330">
    <property type="match status" value="1"/>
</dbReference>
<keyword evidence="5 6" id="KW-0687">Ribonucleoprotein</keyword>
<dbReference type="eggNOG" id="KOG1751">
    <property type="taxonomic scope" value="Eukaryota"/>
</dbReference>
<dbReference type="InterPro" id="IPR012678">
    <property type="entry name" value="Ribosomal_uL23/eL15/eS24_sf"/>
</dbReference>
<evidence type="ECO:0000256" key="2">
    <source>
        <dbReference type="ARBA" id="ARBA00022730"/>
    </source>
</evidence>
<dbReference type="OMA" id="RLDHHKV"/>
<keyword evidence="4 6" id="KW-0689">Ribosomal protein</keyword>
<dbReference type="FunCoup" id="G0QS67">
    <property type="interactions" value="369"/>
</dbReference>
<dbReference type="EMBL" id="GL983807">
    <property type="protein sequence ID" value="EGR31932.1"/>
    <property type="molecule type" value="Genomic_DNA"/>
</dbReference>
<keyword evidence="2" id="KW-0699">rRNA-binding</keyword>